<protein>
    <submittedName>
        <fullName evidence="4">Glutathione S-transferase family protein</fullName>
    </submittedName>
</protein>
<accession>A0ABW0JVL9</accession>
<dbReference type="InterPro" id="IPR036282">
    <property type="entry name" value="Glutathione-S-Trfase_C_sf"/>
</dbReference>
<proteinExistence type="inferred from homology"/>
<comment type="similarity">
    <text evidence="1">Belongs to the GST superfamily.</text>
</comment>
<dbReference type="SFLD" id="SFLDG01150">
    <property type="entry name" value="Main.1:_Beta-like"/>
    <property type="match status" value="1"/>
</dbReference>
<feature type="domain" description="GST C-terminal" evidence="3">
    <location>
        <begin position="126"/>
        <end position="251"/>
    </location>
</feature>
<evidence type="ECO:0000256" key="1">
    <source>
        <dbReference type="RuleBase" id="RU003494"/>
    </source>
</evidence>
<dbReference type="SUPFAM" id="SSF52833">
    <property type="entry name" value="Thioredoxin-like"/>
    <property type="match status" value="1"/>
</dbReference>
<dbReference type="Pfam" id="PF02798">
    <property type="entry name" value="GST_N"/>
    <property type="match status" value="1"/>
</dbReference>
<dbReference type="PANTHER" id="PTHR44051">
    <property type="entry name" value="GLUTATHIONE S-TRANSFERASE-RELATED"/>
    <property type="match status" value="1"/>
</dbReference>
<dbReference type="Pfam" id="PF00043">
    <property type="entry name" value="GST_C"/>
    <property type="match status" value="1"/>
</dbReference>
<keyword evidence="5" id="KW-1185">Reference proteome</keyword>
<dbReference type="SUPFAM" id="SSF47616">
    <property type="entry name" value="GST C-terminal domain-like"/>
    <property type="match status" value="1"/>
</dbReference>
<comment type="caution">
    <text evidence="4">The sequence shown here is derived from an EMBL/GenBank/DDBJ whole genome shotgun (WGS) entry which is preliminary data.</text>
</comment>
<dbReference type="Gene3D" id="1.20.1050.10">
    <property type="match status" value="1"/>
</dbReference>
<dbReference type="SFLD" id="SFLDS00019">
    <property type="entry name" value="Glutathione_Transferase_(cytos"/>
    <property type="match status" value="1"/>
</dbReference>
<dbReference type="PROSITE" id="PS50404">
    <property type="entry name" value="GST_NTER"/>
    <property type="match status" value="1"/>
</dbReference>
<feature type="domain" description="GST N-terminal" evidence="2">
    <location>
        <begin position="42"/>
        <end position="123"/>
    </location>
</feature>
<gene>
    <name evidence="4" type="ORF">ACFPK0_07470</name>
</gene>
<dbReference type="RefSeq" id="WP_377339472.1">
    <property type="nucleotide sequence ID" value="NZ_JALBWS010000014.1"/>
</dbReference>
<dbReference type="InterPro" id="IPR010987">
    <property type="entry name" value="Glutathione-S-Trfase_C-like"/>
</dbReference>
<dbReference type="InterPro" id="IPR004046">
    <property type="entry name" value="GST_C"/>
</dbReference>
<dbReference type="EMBL" id="JBHSMM010000001">
    <property type="protein sequence ID" value="MFC5439846.1"/>
    <property type="molecule type" value="Genomic_DNA"/>
</dbReference>
<dbReference type="InterPro" id="IPR036249">
    <property type="entry name" value="Thioredoxin-like_sf"/>
</dbReference>
<dbReference type="InterPro" id="IPR040079">
    <property type="entry name" value="Glutathione_S-Trfase"/>
</dbReference>
<sequence length="251" mass="28365">MKPPPQACIDLPAGHASCHCPAKASDTAVTETESPFRRILRRRPMKLYWSNVTSPRKACVVAKYLQSPVEYAYVDLDRGEQKAPEYLALNPNGKVPTLVDGTRVLWESDAIMCHLAARSDSDLWPQDDRQIDVLRWLSWAGQEFNPVASQLYFEYIIKPRFNIGEPDVDAAGRAQEAFRQLAAILENHLQDRRWLVGKTLTVADFSLAITLPYAEAAHIPLAEFPAIQRWHDTLCEIDAWREPFPEIAVAA</sequence>
<dbReference type="Proteomes" id="UP001596018">
    <property type="component" value="Unassembled WGS sequence"/>
</dbReference>
<evidence type="ECO:0000313" key="4">
    <source>
        <dbReference type="EMBL" id="MFC5439846.1"/>
    </source>
</evidence>
<organism evidence="4 5">
    <name type="scientific">Rhodanobacter ginsenosidimutans</name>
    <dbReference type="NCBI Taxonomy" id="490571"/>
    <lineage>
        <taxon>Bacteria</taxon>
        <taxon>Pseudomonadati</taxon>
        <taxon>Pseudomonadota</taxon>
        <taxon>Gammaproteobacteria</taxon>
        <taxon>Lysobacterales</taxon>
        <taxon>Rhodanobacteraceae</taxon>
        <taxon>Rhodanobacter</taxon>
    </lineage>
</organism>
<evidence type="ECO:0000259" key="3">
    <source>
        <dbReference type="PROSITE" id="PS50405"/>
    </source>
</evidence>
<dbReference type="Gene3D" id="3.40.30.10">
    <property type="entry name" value="Glutaredoxin"/>
    <property type="match status" value="1"/>
</dbReference>
<evidence type="ECO:0000313" key="5">
    <source>
        <dbReference type="Proteomes" id="UP001596018"/>
    </source>
</evidence>
<reference evidence="5" key="1">
    <citation type="journal article" date="2019" name="Int. J. Syst. Evol. Microbiol.">
        <title>The Global Catalogue of Microorganisms (GCM) 10K type strain sequencing project: providing services to taxonomists for standard genome sequencing and annotation.</title>
        <authorList>
            <consortium name="The Broad Institute Genomics Platform"/>
            <consortium name="The Broad Institute Genome Sequencing Center for Infectious Disease"/>
            <person name="Wu L."/>
            <person name="Ma J."/>
        </authorList>
    </citation>
    <scope>NUCLEOTIDE SEQUENCE [LARGE SCALE GENOMIC DNA]</scope>
    <source>
        <strain evidence="5">KACC 12822</strain>
    </source>
</reference>
<dbReference type="PROSITE" id="PS50405">
    <property type="entry name" value="GST_CTER"/>
    <property type="match status" value="1"/>
</dbReference>
<dbReference type="SFLD" id="SFLDG00358">
    <property type="entry name" value="Main_(cytGST)"/>
    <property type="match status" value="1"/>
</dbReference>
<dbReference type="PANTHER" id="PTHR44051:SF8">
    <property type="entry name" value="GLUTATHIONE S-TRANSFERASE GSTA"/>
    <property type="match status" value="1"/>
</dbReference>
<evidence type="ECO:0000259" key="2">
    <source>
        <dbReference type="PROSITE" id="PS50404"/>
    </source>
</evidence>
<dbReference type="InterPro" id="IPR004045">
    <property type="entry name" value="Glutathione_S-Trfase_N"/>
</dbReference>
<name>A0ABW0JVL9_9GAMM</name>